<dbReference type="Proteomes" id="UP000011096">
    <property type="component" value="Unassembled WGS sequence"/>
</dbReference>
<dbReference type="Pfam" id="PF24883">
    <property type="entry name" value="NPHP3_N"/>
    <property type="match status" value="1"/>
</dbReference>
<dbReference type="AlphaFoldDB" id="L2FH04"/>
<dbReference type="SUPFAM" id="SSF52540">
    <property type="entry name" value="P-loop containing nucleoside triphosphate hydrolases"/>
    <property type="match status" value="1"/>
</dbReference>
<feature type="domain" description="Nephrocystin 3-like N-terminal" evidence="2">
    <location>
        <begin position="187"/>
        <end position="370"/>
    </location>
</feature>
<dbReference type="InParanoid" id="L2FH04"/>
<evidence type="ECO:0000313" key="3">
    <source>
        <dbReference type="EMBL" id="ELA25694.1"/>
    </source>
</evidence>
<reference evidence="4 5" key="2">
    <citation type="submission" date="2012-08" db="EMBL/GenBank/DDBJ databases">
        <authorList>
            <person name="Gan P.H.P."/>
            <person name="Ikeda K."/>
            <person name="Irieda H."/>
            <person name="Narusaka M."/>
            <person name="O'Connell R.J."/>
            <person name="Narusaka Y."/>
            <person name="Takano Y."/>
            <person name="Kubo Y."/>
            <person name="Shirasu K."/>
        </authorList>
    </citation>
    <scope>NUCLEOTIDE SEQUENCE [LARGE SCALE GENOMIC DNA]</scope>
    <source>
        <strain evidence="4 5">Nara gc5</strain>
    </source>
</reference>
<keyword evidence="1" id="KW-0677">Repeat</keyword>
<dbReference type="PANTHER" id="PTHR10039">
    <property type="entry name" value="AMELOGENIN"/>
    <property type="match status" value="1"/>
</dbReference>
<proteinExistence type="predicted"/>
<sequence>MMWHYINSPKKPIARDIQQGLVRRQKGQTLLKALRDAVLSVWGEREMKEKTELLKKMRAEIQFELMMSIKNSIDAAGFRWNEMLQSVDDSTQHIIETLLSDNDTIRSDMERRVEELNQEVMGHFDQASHLASQRHDELLNAIAGGCGLATSAVSEIPAKITDRILGKLWFATIKDRFEDILPAHKKTCEWIFSRDLRLHFSSTFIEWIENGTGVYWISGKAGSGKSTLMKYMVNDPRTEMLLQSWARGQPLVTAKYLFWDLSSDILPKSLDGLFRGILREIIRKDASFAPLLFPDQFKQENGWSEPFPTSNELKRAFERLVSLESSPSQVALLIDGLDEYSAPRGAQHDLSETLKRAARSKHMKIIASSRPETVFEKAFADCKKLYVHDMTNRDRKIFVADKLHEHQRTSHLVKISGGKTELNDLIKSTVEKSEGIFLWLRLVTEALVQELDVCESIGDLESILIQFPRGLEKLFLHMMRRMLNENERRGFECLWLMRRSTSLKYKQSPCRFRIRESMTKWSDEYSFDLTAFCMDGAQMPLDMVLKTQVGPLSSAAVKDTVAKVKNRLSYWCAGLLEVNYYSNPTGA</sequence>
<keyword evidence="5" id="KW-1185">Reference proteome</keyword>
<dbReference type="HOGENOM" id="CLU_002341_4_2_1"/>
<reference evidence="3" key="1">
    <citation type="submission" date="2012-08" db="EMBL/GenBank/DDBJ databases">
        <title>Genome analysis of Colletotrichum orbiculare and Colletotrichum fructicola.</title>
        <authorList>
            <person name="Gan P.H.P."/>
            <person name="Ikeda K."/>
            <person name="Irieda H."/>
            <person name="Narusaka M."/>
            <person name="O'Connell R.J."/>
            <person name="Narusaka Y."/>
            <person name="Takano Y."/>
            <person name="Kubo Y."/>
            <person name="Shirasu K."/>
        </authorList>
    </citation>
    <scope>NUCLEOTIDE SEQUENCE</scope>
    <source>
        <strain evidence="3">Nara gc5</strain>
    </source>
</reference>
<dbReference type="EMBL" id="KB021121">
    <property type="protein sequence ID" value="ELA25694.1"/>
    <property type="molecule type" value="Genomic_DNA"/>
</dbReference>
<dbReference type="Gene3D" id="3.40.50.300">
    <property type="entry name" value="P-loop containing nucleotide triphosphate hydrolases"/>
    <property type="match status" value="1"/>
</dbReference>
<evidence type="ECO:0000313" key="5">
    <source>
        <dbReference type="Proteomes" id="UP000011096"/>
    </source>
</evidence>
<dbReference type="STRING" id="1213859.L2FH04"/>
<dbReference type="PANTHER" id="PTHR10039:SF5">
    <property type="entry name" value="NACHT DOMAIN-CONTAINING PROTEIN"/>
    <property type="match status" value="1"/>
</dbReference>
<reference evidence="4 5" key="3">
    <citation type="submission" date="2020-04" db="EMBL/GenBank/DDBJ databases">
        <title>Genome sequencing and assembly of multiple isolates from the Colletotrichum gloeosporioides species complex.</title>
        <authorList>
            <person name="Gan P."/>
            <person name="Shirasu K."/>
        </authorList>
    </citation>
    <scope>NUCLEOTIDE SEQUENCE [LARGE SCALE GENOMIC DNA]</scope>
    <source>
        <strain evidence="4 5">Nara gc5</strain>
    </source>
</reference>
<evidence type="ECO:0000259" key="2">
    <source>
        <dbReference type="Pfam" id="PF24883"/>
    </source>
</evidence>
<dbReference type="OrthoDB" id="443402at2759"/>
<dbReference type="EMBL" id="ANPB02000003">
    <property type="protein sequence ID" value="KAF4487149.1"/>
    <property type="molecule type" value="Genomic_DNA"/>
</dbReference>
<accession>L2FH04</accession>
<name>L2FH04_COLFN</name>
<dbReference type="InterPro" id="IPR027417">
    <property type="entry name" value="P-loop_NTPase"/>
</dbReference>
<protein>
    <submittedName>
        <fullName evidence="3">Small s protein</fullName>
    </submittedName>
</protein>
<gene>
    <name evidence="3" type="ORF">CGGC5_13166</name>
    <name evidence="4" type="ORF">CGGC5_v006213</name>
</gene>
<evidence type="ECO:0000256" key="1">
    <source>
        <dbReference type="ARBA" id="ARBA00022737"/>
    </source>
</evidence>
<dbReference type="InterPro" id="IPR056884">
    <property type="entry name" value="NPHP3-like_N"/>
</dbReference>
<organism evidence="3">
    <name type="scientific">Colletotrichum fructicola (strain Nara gc5)</name>
    <name type="common">Anthracnose fungus</name>
    <name type="synonym">Colletotrichum gloeosporioides (strain Nara gc5)</name>
    <dbReference type="NCBI Taxonomy" id="1213859"/>
    <lineage>
        <taxon>Eukaryota</taxon>
        <taxon>Fungi</taxon>
        <taxon>Dikarya</taxon>
        <taxon>Ascomycota</taxon>
        <taxon>Pezizomycotina</taxon>
        <taxon>Sordariomycetes</taxon>
        <taxon>Hypocreomycetidae</taxon>
        <taxon>Glomerellales</taxon>
        <taxon>Glomerellaceae</taxon>
        <taxon>Colletotrichum</taxon>
        <taxon>Colletotrichum gloeosporioides species complex</taxon>
    </lineage>
</organism>
<evidence type="ECO:0000313" key="4">
    <source>
        <dbReference type="EMBL" id="KAF4487149.1"/>
    </source>
</evidence>